<reference evidence="2 3" key="1">
    <citation type="submission" date="2013-01" db="EMBL/GenBank/DDBJ databases">
        <authorList>
            <person name="Fiebig A."/>
            <person name="Goeker M."/>
            <person name="Klenk H.-P.P."/>
        </authorList>
    </citation>
    <scope>NUCLEOTIDE SEQUENCE [LARGE SCALE GENOMIC DNA]</scope>
    <source>
        <strain evidence="2 3">DSM 17069</strain>
    </source>
</reference>
<dbReference type="RefSeq" id="WP_037275242.1">
    <property type="nucleotide sequence ID" value="NZ_KN293984.1"/>
</dbReference>
<dbReference type="STRING" id="215743.ROSMUCSMR3_02694"/>
<dbReference type="HOGENOM" id="CLU_111521_2_1_5"/>
<dbReference type="OrthoDB" id="9810376at2"/>
<accession>A0A0A0HGL4</accession>
<evidence type="ECO:0008006" key="4">
    <source>
        <dbReference type="Google" id="ProtNLM"/>
    </source>
</evidence>
<gene>
    <name evidence="2" type="ORF">rosmuc_03843</name>
</gene>
<dbReference type="AlphaFoldDB" id="A0A0A0HGL4"/>
<dbReference type="PATRIC" id="fig|1288298.3.peg.3853"/>
<sequence>MKALWLGLVLCLGAGVGAAQEVAAVAQGALLRGLDKINGSAQDLDLANGQSGVFGSLDVVLGECRYPVGDPAGDAFAYLTISEQGSGAVIFSGWMLASSPALNALEHPRYDIWVLRCKT</sequence>
<dbReference type="EMBL" id="AONH01000020">
    <property type="protein sequence ID" value="KGM86280.1"/>
    <property type="molecule type" value="Genomic_DNA"/>
</dbReference>
<name>A0A0A0HGL4_9RHOB</name>
<evidence type="ECO:0000313" key="2">
    <source>
        <dbReference type="EMBL" id="KGM86280.1"/>
    </source>
</evidence>
<comment type="caution">
    <text evidence="2">The sequence shown here is derived from an EMBL/GenBank/DDBJ whole genome shotgun (WGS) entry which is preliminary data.</text>
</comment>
<evidence type="ECO:0000313" key="3">
    <source>
        <dbReference type="Proteomes" id="UP000030021"/>
    </source>
</evidence>
<proteinExistence type="predicted"/>
<feature type="chain" id="PRO_5001963228" description="DUF2155 domain-containing protein" evidence="1">
    <location>
        <begin position="20"/>
        <end position="119"/>
    </location>
</feature>
<feature type="signal peptide" evidence="1">
    <location>
        <begin position="1"/>
        <end position="19"/>
    </location>
</feature>
<dbReference type="InterPro" id="IPR019225">
    <property type="entry name" value="DUF2155"/>
</dbReference>
<dbReference type="Pfam" id="PF09923">
    <property type="entry name" value="DUF2155"/>
    <property type="match status" value="1"/>
</dbReference>
<protein>
    <recommendedName>
        <fullName evidence="4">DUF2155 domain-containing protein</fullName>
    </recommendedName>
</protein>
<evidence type="ECO:0000256" key="1">
    <source>
        <dbReference type="SAM" id="SignalP"/>
    </source>
</evidence>
<organism evidence="2 3">
    <name type="scientific">Roseovarius mucosus DSM 17069</name>
    <dbReference type="NCBI Taxonomy" id="1288298"/>
    <lineage>
        <taxon>Bacteria</taxon>
        <taxon>Pseudomonadati</taxon>
        <taxon>Pseudomonadota</taxon>
        <taxon>Alphaproteobacteria</taxon>
        <taxon>Rhodobacterales</taxon>
        <taxon>Roseobacteraceae</taxon>
        <taxon>Roseovarius</taxon>
    </lineage>
</organism>
<dbReference type="eggNOG" id="COG4765">
    <property type="taxonomic scope" value="Bacteria"/>
</dbReference>
<keyword evidence="1" id="KW-0732">Signal</keyword>
<dbReference type="Proteomes" id="UP000030021">
    <property type="component" value="Unassembled WGS sequence"/>
</dbReference>